<name>A0A5S9MBR3_BACIA</name>
<evidence type="ECO:0000313" key="2">
    <source>
        <dbReference type="Proteomes" id="UP000464658"/>
    </source>
</evidence>
<sequence>MIEDAKEQIKQAIKEADEQPKQKVTDLIEKHVRCKTIQLS</sequence>
<gene>
    <name evidence="1" type="ORF">BsIDN1_26140</name>
</gene>
<protein>
    <submittedName>
        <fullName evidence="1">Uncharacterized protein</fullName>
    </submittedName>
</protein>
<dbReference type="EMBL" id="AP021906">
    <property type="protein sequence ID" value="BBP88996.1"/>
    <property type="molecule type" value="Genomic_DNA"/>
</dbReference>
<organism evidence="1 2">
    <name type="scientific">Bacillus safensis</name>
    <dbReference type="NCBI Taxonomy" id="561879"/>
    <lineage>
        <taxon>Bacteria</taxon>
        <taxon>Bacillati</taxon>
        <taxon>Bacillota</taxon>
        <taxon>Bacilli</taxon>
        <taxon>Bacillales</taxon>
        <taxon>Bacillaceae</taxon>
        <taxon>Bacillus</taxon>
    </lineage>
</organism>
<proteinExistence type="predicted"/>
<accession>A0A5S9MBR3</accession>
<dbReference type="AlphaFoldDB" id="A0A5S9MBR3"/>
<reference evidence="1 2" key="1">
    <citation type="submission" date="2019-12" db="EMBL/GenBank/DDBJ databases">
        <title>Full genome sequence of a Bacillus safensis strain isolated from commercially available natto in Indonesia.</title>
        <authorList>
            <person name="Yoshida M."/>
            <person name="Uomi M."/>
            <person name="Waturangi D."/>
            <person name="Ekaputri J.J."/>
            <person name="Setiamarga D.H.E."/>
        </authorList>
    </citation>
    <scope>NUCLEOTIDE SEQUENCE [LARGE SCALE GENOMIC DNA]</scope>
    <source>
        <strain evidence="1 2">IDN1</strain>
    </source>
</reference>
<evidence type="ECO:0000313" key="1">
    <source>
        <dbReference type="EMBL" id="BBP88996.1"/>
    </source>
</evidence>
<dbReference type="Proteomes" id="UP000464658">
    <property type="component" value="Chromosome"/>
</dbReference>